<accession>A0AB34KB57</accession>
<dbReference type="PROSITE" id="PS50011">
    <property type="entry name" value="PROTEIN_KINASE_DOM"/>
    <property type="match status" value="1"/>
</dbReference>
<evidence type="ECO:0000313" key="9">
    <source>
        <dbReference type="Proteomes" id="UP000803884"/>
    </source>
</evidence>
<feature type="domain" description="Protein kinase" evidence="7">
    <location>
        <begin position="104"/>
        <end position="409"/>
    </location>
</feature>
<reference evidence="8 9" key="1">
    <citation type="journal article" date="2020" name="Microbiol. Resour. Announc.">
        <title>Draft Genome Sequence of a Cladosporium Species Isolated from the Mesophotic Ascidian Didemnum maculosum.</title>
        <authorList>
            <person name="Gioti A."/>
            <person name="Siaperas R."/>
            <person name="Nikolaivits E."/>
            <person name="Le Goff G."/>
            <person name="Ouazzani J."/>
            <person name="Kotoulas G."/>
            <person name="Topakas E."/>
        </authorList>
    </citation>
    <scope>NUCLEOTIDE SEQUENCE [LARGE SCALE GENOMIC DNA]</scope>
    <source>
        <strain evidence="8 9">TM138-S3</strain>
    </source>
</reference>
<dbReference type="GO" id="GO:0004693">
    <property type="term" value="F:cyclin-dependent protein serine/threonine kinase activity"/>
    <property type="evidence" value="ECO:0007669"/>
    <property type="project" value="UniProtKB-EC"/>
</dbReference>
<dbReference type="Proteomes" id="UP000803884">
    <property type="component" value="Unassembled WGS sequence"/>
</dbReference>
<dbReference type="AlphaFoldDB" id="A0AB34KB57"/>
<dbReference type="GO" id="GO:0007165">
    <property type="term" value="P:signal transduction"/>
    <property type="evidence" value="ECO:0007669"/>
    <property type="project" value="TreeGrafter"/>
</dbReference>
<dbReference type="InterPro" id="IPR000719">
    <property type="entry name" value="Prot_kinase_dom"/>
</dbReference>
<evidence type="ECO:0000256" key="4">
    <source>
        <dbReference type="ARBA" id="ARBA00022840"/>
    </source>
</evidence>
<comment type="catalytic activity">
    <reaction evidence="5">
        <text>L-threonyl-[protein] + ATP = O-phospho-L-threonyl-[protein] + ADP + H(+)</text>
        <dbReference type="Rhea" id="RHEA:46608"/>
        <dbReference type="Rhea" id="RHEA-COMP:11060"/>
        <dbReference type="Rhea" id="RHEA-COMP:11605"/>
        <dbReference type="ChEBI" id="CHEBI:15378"/>
        <dbReference type="ChEBI" id="CHEBI:30013"/>
        <dbReference type="ChEBI" id="CHEBI:30616"/>
        <dbReference type="ChEBI" id="CHEBI:61977"/>
        <dbReference type="ChEBI" id="CHEBI:456216"/>
        <dbReference type="EC" id="2.7.11.22"/>
    </reaction>
</comment>
<dbReference type="GO" id="GO:0010389">
    <property type="term" value="P:regulation of G2/M transition of mitotic cell cycle"/>
    <property type="evidence" value="ECO:0007669"/>
    <property type="project" value="TreeGrafter"/>
</dbReference>
<dbReference type="SMART" id="SM00220">
    <property type="entry name" value="S_TKc"/>
    <property type="match status" value="1"/>
</dbReference>
<dbReference type="Gene3D" id="3.30.200.20">
    <property type="entry name" value="Phosphorylase Kinase, domain 1"/>
    <property type="match status" value="1"/>
</dbReference>
<dbReference type="GO" id="GO:0030332">
    <property type="term" value="F:cyclin binding"/>
    <property type="evidence" value="ECO:0007669"/>
    <property type="project" value="TreeGrafter"/>
</dbReference>
<organism evidence="8 9">
    <name type="scientific">Cladosporium halotolerans</name>
    <dbReference type="NCBI Taxonomy" id="1052096"/>
    <lineage>
        <taxon>Eukaryota</taxon>
        <taxon>Fungi</taxon>
        <taxon>Dikarya</taxon>
        <taxon>Ascomycota</taxon>
        <taxon>Pezizomycotina</taxon>
        <taxon>Dothideomycetes</taxon>
        <taxon>Dothideomycetidae</taxon>
        <taxon>Cladosporiales</taxon>
        <taxon>Cladosporiaceae</taxon>
        <taxon>Cladosporium</taxon>
    </lineage>
</organism>
<evidence type="ECO:0000256" key="3">
    <source>
        <dbReference type="ARBA" id="ARBA00022741"/>
    </source>
</evidence>
<name>A0AB34KB57_9PEZI</name>
<evidence type="ECO:0000256" key="1">
    <source>
        <dbReference type="ARBA" id="ARBA00006485"/>
    </source>
</evidence>
<evidence type="ECO:0000313" key="8">
    <source>
        <dbReference type="EMBL" id="KAL1582338.1"/>
    </source>
</evidence>
<dbReference type="InterPro" id="IPR050108">
    <property type="entry name" value="CDK"/>
</dbReference>
<dbReference type="PANTHER" id="PTHR24056:SF576">
    <property type="entry name" value="SERINE_THREONINE-PROTEIN KINASE CSK1"/>
    <property type="match status" value="1"/>
</dbReference>
<dbReference type="Pfam" id="PF00069">
    <property type="entry name" value="Pkinase"/>
    <property type="match status" value="1"/>
</dbReference>
<evidence type="ECO:0000256" key="6">
    <source>
        <dbReference type="ARBA" id="ARBA00048367"/>
    </source>
</evidence>
<dbReference type="RefSeq" id="XP_069225445.1">
    <property type="nucleotide sequence ID" value="XM_069377560.1"/>
</dbReference>
<dbReference type="GO" id="GO:0005524">
    <property type="term" value="F:ATP binding"/>
    <property type="evidence" value="ECO:0007669"/>
    <property type="project" value="UniProtKB-KW"/>
</dbReference>
<keyword evidence="9" id="KW-1185">Reference proteome</keyword>
<dbReference type="GO" id="GO:0010468">
    <property type="term" value="P:regulation of gene expression"/>
    <property type="evidence" value="ECO:0007669"/>
    <property type="project" value="TreeGrafter"/>
</dbReference>
<keyword evidence="4" id="KW-0067">ATP-binding</keyword>
<evidence type="ECO:0000259" key="7">
    <source>
        <dbReference type="PROSITE" id="PS50011"/>
    </source>
</evidence>
<comment type="caution">
    <text evidence="8">The sequence shown here is derived from an EMBL/GenBank/DDBJ whole genome shotgun (WGS) entry which is preliminary data.</text>
</comment>
<dbReference type="EC" id="2.7.11.22" evidence="2"/>
<dbReference type="EMBL" id="JAAQHG020000053">
    <property type="protein sequence ID" value="KAL1582338.1"/>
    <property type="molecule type" value="Genomic_DNA"/>
</dbReference>
<dbReference type="GO" id="GO:0005737">
    <property type="term" value="C:cytoplasm"/>
    <property type="evidence" value="ECO:0007669"/>
    <property type="project" value="TreeGrafter"/>
</dbReference>
<proteinExistence type="inferred from homology"/>
<protein>
    <recommendedName>
        <fullName evidence="2">cyclin-dependent kinase</fullName>
        <ecNumber evidence="2">2.7.11.22</ecNumber>
    </recommendedName>
</protein>
<keyword evidence="3" id="KW-0547">Nucleotide-binding</keyword>
<dbReference type="GO" id="GO:0005634">
    <property type="term" value="C:nucleus"/>
    <property type="evidence" value="ECO:0007669"/>
    <property type="project" value="TreeGrafter"/>
</dbReference>
<dbReference type="GO" id="GO:0000307">
    <property type="term" value="C:cyclin-dependent protein kinase holoenzyme complex"/>
    <property type="evidence" value="ECO:0007669"/>
    <property type="project" value="TreeGrafter"/>
</dbReference>
<comment type="similarity">
    <text evidence="1">Belongs to the protein kinase superfamily. CMGC Ser/Thr protein kinase family. CDC2/CDKX subfamily.</text>
</comment>
<dbReference type="InterPro" id="IPR011009">
    <property type="entry name" value="Kinase-like_dom_sf"/>
</dbReference>
<dbReference type="SUPFAM" id="SSF56112">
    <property type="entry name" value="Protein kinase-like (PK-like)"/>
    <property type="match status" value="1"/>
</dbReference>
<dbReference type="PANTHER" id="PTHR24056">
    <property type="entry name" value="CELL DIVISION PROTEIN KINASE"/>
    <property type="match status" value="1"/>
</dbReference>
<dbReference type="GO" id="GO:0000082">
    <property type="term" value="P:G1/S transition of mitotic cell cycle"/>
    <property type="evidence" value="ECO:0007669"/>
    <property type="project" value="TreeGrafter"/>
</dbReference>
<dbReference type="InterPro" id="IPR008271">
    <property type="entry name" value="Ser/Thr_kinase_AS"/>
</dbReference>
<gene>
    <name evidence="8" type="ORF">WHR41_08956</name>
</gene>
<dbReference type="GeneID" id="96010398"/>
<comment type="catalytic activity">
    <reaction evidence="6">
        <text>L-seryl-[protein] + ATP = O-phospho-L-seryl-[protein] + ADP + H(+)</text>
        <dbReference type="Rhea" id="RHEA:17989"/>
        <dbReference type="Rhea" id="RHEA-COMP:9863"/>
        <dbReference type="Rhea" id="RHEA-COMP:11604"/>
        <dbReference type="ChEBI" id="CHEBI:15378"/>
        <dbReference type="ChEBI" id="CHEBI:29999"/>
        <dbReference type="ChEBI" id="CHEBI:30616"/>
        <dbReference type="ChEBI" id="CHEBI:83421"/>
        <dbReference type="ChEBI" id="CHEBI:456216"/>
        <dbReference type="EC" id="2.7.11.22"/>
    </reaction>
</comment>
<sequence>MAAQDNWQKSLTFSDRLSVTSKITEAYKKAHPDCPPTDATKHAKSEEANARKLAMTLTEYHELCAKSIGTLLAAATPPPATSDHSTPERNTLNLPTDGARIGPYTNATHHQDGLFSSIHRALDPKTNTLVALKITTPSTLPAPHDSHREARLLTALTSSKAPNIIPLLSTFTQQSGPSTNLILALPFLPHPLSTLLATHRLPHASARPVLHALFTALAHLHSQGIIHRDVKPSNILLATPSGPAYLSDFGTAWSASDPGSEPAEAKHLEVGTTSYRPPELLFGRAGYGGEVDLWAAGCVAAEVVGYASGGLKGGGAGGRTLFDSGDLGSELALIKSMFEVLGTPDEGVWPEAPTLPDWGKMRFTRYAGKAWAEILPGATAEARGLVSKLVVFESGRRLRAEEALKHPYFTSEEK</sequence>
<evidence type="ECO:0000256" key="5">
    <source>
        <dbReference type="ARBA" id="ARBA00047811"/>
    </source>
</evidence>
<dbReference type="PROSITE" id="PS00108">
    <property type="entry name" value="PROTEIN_KINASE_ST"/>
    <property type="match status" value="1"/>
</dbReference>
<dbReference type="Gene3D" id="1.10.510.10">
    <property type="entry name" value="Transferase(Phosphotransferase) domain 1"/>
    <property type="match status" value="1"/>
</dbReference>
<evidence type="ECO:0000256" key="2">
    <source>
        <dbReference type="ARBA" id="ARBA00012425"/>
    </source>
</evidence>